<evidence type="ECO:0000259" key="2">
    <source>
        <dbReference type="Pfam" id="PF02735"/>
    </source>
</evidence>
<dbReference type="Proteomes" id="UP000092460">
    <property type="component" value="Unassembled WGS sequence"/>
</dbReference>
<dbReference type="STRING" id="67801.A0A1B0C3D3"/>
<dbReference type="GO" id="GO:0006303">
    <property type="term" value="P:double-strand break repair via nonhomologous end joining"/>
    <property type="evidence" value="ECO:0007669"/>
    <property type="project" value="InterPro"/>
</dbReference>
<dbReference type="SUPFAM" id="SSF100939">
    <property type="entry name" value="SPOC domain-like"/>
    <property type="match status" value="1"/>
</dbReference>
<evidence type="ECO:0000313" key="4">
    <source>
        <dbReference type="Proteomes" id="UP000092460"/>
    </source>
</evidence>
<dbReference type="EMBL" id="JXJN01024892">
    <property type="status" value="NOT_ANNOTATED_CDS"/>
    <property type="molecule type" value="Genomic_DNA"/>
</dbReference>
<protein>
    <recommendedName>
        <fullName evidence="2">Ku domain-containing protein</fullName>
    </recommendedName>
</protein>
<reference evidence="4" key="1">
    <citation type="submission" date="2015-01" db="EMBL/GenBank/DDBJ databases">
        <authorList>
            <person name="Aksoy S."/>
            <person name="Warren W."/>
            <person name="Wilson R.K."/>
        </authorList>
    </citation>
    <scope>NUCLEOTIDE SEQUENCE [LARGE SCALE GENOMIC DNA]</scope>
    <source>
        <strain evidence="4">IAEA</strain>
    </source>
</reference>
<dbReference type="GO" id="GO:0042162">
    <property type="term" value="F:telomeric DNA binding"/>
    <property type="evidence" value="ECO:0007669"/>
    <property type="project" value="TreeGrafter"/>
</dbReference>
<dbReference type="Pfam" id="PF02735">
    <property type="entry name" value="Ku"/>
    <property type="match status" value="1"/>
</dbReference>
<dbReference type="VEuPathDB" id="VectorBase:GPPI047964"/>
<feature type="domain" description="Ku" evidence="2">
    <location>
        <begin position="154"/>
        <end position="221"/>
    </location>
</feature>
<evidence type="ECO:0000256" key="1">
    <source>
        <dbReference type="ARBA" id="ARBA00023125"/>
    </source>
</evidence>
<dbReference type="InterPro" id="IPR016194">
    <property type="entry name" value="SPOC-like_C_dom_sf"/>
</dbReference>
<dbReference type="GO" id="GO:0003690">
    <property type="term" value="F:double-stranded DNA binding"/>
    <property type="evidence" value="ECO:0007669"/>
    <property type="project" value="TreeGrafter"/>
</dbReference>
<reference evidence="3" key="2">
    <citation type="submission" date="2020-05" db="UniProtKB">
        <authorList>
            <consortium name="EnsemblMetazoa"/>
        </authorList>
    </citation>
    <scope>IDENTIFICATION</scope>
    <source>
        <strain evidence="3">IAEA</strain>
    </source>
</reference>
<dbReference type="GO" id="GO:0000723">
    <property type="term" value="P:telomere maintenance"/>
    <property type="evidence" value="ECO:0007669"/>
    <property type="project" value="TreeGrafter"/>
</dbReference>
<accession>A0A1B0C3D3</accession>
<proteinExistence type="predicted"/>
<dbReference type="PANTHER" id="PTHR12604:SF2">
    <property type="entry name" value="X-RAY REPAIR CROSS-COMPLEMENTING PROTEIN 6"/>
    <property type="match status" value="1"/>
</dbReference>
<keyword evidence="4" id="KW-1185">Reference proteome</keyword>
<keyword evidence="1" id="KW-0238">DNA-binding</keyword>
<organism evidence="3 4">
    <name type="scientific">Glossina palpalis gambiensis</name>
    <dbReference type="NCBI Taxonomy" id="67801"/>
    <lineage>
        <taxon>Eukaryota</taxon>
        <taxon>Metazoa</taxon>
        <taxon>Ecdysozoa</taxon>
        <taxon>Arthropoda</taxon>
        <taxon>Hexapoda</taxon>
        <taxon>Insecta</taxon>
        <taxon>Pterygota</taxon>
        <taxon>Neoptera</taxon>
        <taxon>Endopterygota</taxon>
        <taxon>Diptera</taxon>
        <taxon>Brachycera</taxon>
        <taxon>Muscomorpha</taxon>
        <taxon>Hippoboscoidea</taxon>
        <taxon>Glossinidae</taxon>
        <taxon>Glossina</taxon>
    </lineage>
</organism>
<sequence>MSTATSVDDAMQRLNLLQLTTGSGRIYGNGGKRDTATLLQVFLNAKGLLTALTLFAGNVEIGEGMNWQQTLMPLSTIVSQLTWPISYNFDFGEWLYINRAKVAKRDSGANKDIWKINKNEIKRNVWSEVTFKVNSASLIFAPRKFASCKLIDTSHIRERCRARDKVAICLFMSRRKSVPRYVALVPVSREDATEGSYYSLLMNDGFKIVYLPYTFYVRHVDFKGWYSLENHASDKGVAICKKLVRKLRLKCHPSRYKCP</sequence>
<dbReference type="EnsemblMetazoa" id="GPPI047964-RA">
    <property type="protein sequence ID" value="GPPI047964-PA"/>
    <property type="gene ID" value="GPPI047964"/>
</dbReference>
<dbReference type="Gene3D" id="2.40.290.10">
    <property type="match status" value="1"/>
</dbReference>
<dbReference type="PANTHER" id="PTHR12604">
    <property type="entry name" value="KU AUTOANTIGEN DNA HELICASE"/>
    <property type="match status" value="1"/>
</dbReference>
<dbReference type="InterPro" id="IPR006164">
    <property type="entry name" value="DNA_bd_Ku70/Ku80"/>
</dbReference>
<dbReference type="AlphaFoldDB" id="A0A1B0C3D3"/>
<name>A0A1B0C3D3_9MUSC</name>
<evidence type="ECO:0000313" key="3">
    <source>
        <dbReference type="EnsemblMetazoa" id="GPPI047964-PA"/>
    </source>
</evidence>
<dbReference type="GO" id="GO:0043564">
    <property type="term" value="C:Ku70:Ku80 complex"/>
    <property type="evidence" value="ECO:0007669"/>
    <property type="project" value="TreeGrafter"/>
</dbReference>
<dbReference type="EMBL" id="JXJN01024893">
    <property type="status" value="NOT_ANNOTATED_CDS"/>
    <property type="molecule type" value="Genomic_DNA"/>
</dbReference>